<reference evidence="1" key="1">
    <citation type="journal article" date="2023" name="Insect Mol. Biol.">
        <title>Genome sequencing provides insights into the evolution of gene families encoding plant cell wall-degrading enzymes in longhorned beetles.</title>
        <authorList>
            <person name="Shin N.R."/>
            <person name="Okamura Y."/>
            <person name="Kirsch R."/>
            <person name="Pauchet Y."/>
        </authorList>
    </citation>
    <scope>NUCLEOTIDE SEQUENCE</scope>
    <source>
        <strain evidence="1">MMC_N1</strain>
    </source>
</reference>
<dbReference type="PANTHER" id="PTHR33936:SF24">
    <property type="entry name" value="C2H2-TYPE DOMAIN-CONTAINING PROTEIN"/>
    <property type="match status" value="1"/>
</dbReference>
<evidence type="ECO:0000313" key="1">
    <source>
        <dbReference type="EMBL" id="KAJ8969217.1"/>
    </source>
</evidence>
<name>A0ABQ9IYR5_9CUCU</name>
<protein>
    <recommendedName>
        <fullName evidence="3">MULE transposase domain-containing protein</fullName>
    </recommendedName>
</protein>
<keyword evidence="2" id="KW-1185">Reference proteome</keyword>
<proteinExistence type="predicted"/>
<evidence type="ECO:0008006" key="3">
    <source>
        <dbReference type="Google" id="ProtNLM"/>
    </source>
</evidence>
<dbReference type="InterPro" id="IPR052797">
    <property type="entry name" value="RegFact_GeneExpr_CellDeath"/>
</dbReference>
<dbReference type="Proteomes" id="UP001162164">
    <property type="component" value="Unassembled WGS sequence"/>
</dbReference>
<accession>A0ABQ9IYR5</accession>
<comment type="caution">
    <text evidence="1">The sequence shown here is derived from an EMBL/GenBank/DDBJ whole genome shotgun (WGS) entry which is preliminary data.</text>
</comment>
<dbReference type="EMBL" id="JAPWTJ010001844">
    <property type="protein sequence ID" value="KAJ8969217.1"/>
    <property type="molecule type" value="Genomic_DNA"/>
</dbReference>
<dbReference type="PANTHER" id="PTHR33936">
    <property type="entry name" value="PROTEIN CBG17840"/>
    <property type="match status" value="1"/>
</dbReference>
<gene>
    <name evidence="1" type="ORF">NQ317_015267</name>
</gene>
<evidence type="ECO:0000313" key="2">
    <source>
        <dbReference type="Proteomes" id="UP001162164"/>
    </source>
</evidence>
<sequence>MDNVQYVRDNGRKICTSNNTATYYYNCNRSFMSRGNKTCVTSMKTQIGKRLTKSQGSSKLDFNCTSQIKVVHEQNNKISVTYYKTHYKHDKQIQHLRISKADRTIVANKLMSGVSISKIIDSNRDNIEGENLNRVALLTRKDINNIKMSYGIVSDDGKRNHNDAVSVDMFVEEEKLNKENNYILYYKKQGVIQENDLLKEEDFCIILLKNSQQLMLEKFGGNTIAIDSTHGLNQYDFELTTILVIDEYGEGFLQHVCFLIEKTPIYLNYFLPKLKRNLENPYIPKLLCQT</sequence>
<organism evidence="1 2">
    <name type="scientific">Molorchus minor</name>
    <dbReference type="NCBI Taxonomy" id="1323400"/>
    <lineage>
        <taxon>Eukaryota</taxon>
        <taxon>Metazoa</taxon>
        <taxon>Ecdysozoa</taxon>
        <taxon>Arthropoda</taxon>
        <taxon>Hexapoda</taxon>
        <taxon>Insecta</taxon>
        <taxon>Pterygota</taxon>
        <taxon>Neoptera</taxon>
        <taxon>Endopterygota</taxon>
        <taxon>Coleoptera</taxon>
        <taxon>Polyphaga</taxon>
        <taxon>Cucujiformia</taxon>
        <taxon>Chrysomeloidea</taxon>
        <taxon>Cerambycidae</taxon>
        <taxon>Lamiinae</taxon>
        <taxon>Monochamini</taxon>
        <taxon>Molorchus</taxon>
    </lineage>
</organism>